<dbReference type="GO" id="GO:0005739">
    <property type="term" value="C:mitochondrion"/>
    <property type="evidence" value="ECO:0007669"/>
    <property type="project" value="TreeGrafter"/>
</dbReference>
<dbReference type="PANTHER" id="PTHR20982:SF3">
    <property type="entry name" value="MITOCHONDRIAL RIBOSOME RECYCLING FACTOR PSEUDO 1"/>
    <property type="match status" value="1"/>
</dbReference>
<evidence type="ECO:0000256" key="3">
    <source>
        <dbReference type="ARBA" id="ARBA00024909"/>
    </source>
</evidence>
<dbReference type="EMBL" id="SGPJ01000030">
    <property type="protein sequence ID" value="THH01174.1"/>
    <property type="molecule type" value="Genomic_DNA"/>
</dbReference>
<name>A0A4S4KRS1_9APHY</name>
<dbReference type="GO" id="GO:0006412">
    <property type="term" value="P:translation"/>
    <property type="evidence" value="ECO:0007669"/>
    <property type="project" value="UniProtKB-KW"/>
</dbReference>
<reference evidence="6 7" key="1">
    <citation type="submission" date="2019-02" db="EMBL/GenBank/DDBJ databases">
        <title>Genome sequencing of the rare red list fungi Phlebia centrifuga.</title>
        <authorList>
            <person name="Buettner E."/>
            <person name="Kellner H."/>
        </authorList>
    </citation>
    <scope>NUCLEOTIDE SEQUENCE [LARGE SCALE GENOMIC DNA]</scope>
    <source>
        <strain evidence="6 7">DSM 108282</strain>
    </source>
</reference>
<evidence type="ECO:0000259" key="5">
    <source>
        <dbReference type="Pfam" id="PF01765"/>
    </source>
</evidence>
<dbReference type="InterPro" id="IPR023584">
    <property type="entry name" value="Ribosome_recyc_fac_dom"/>
</dbReference>
<dbReference type="InterPro" id="IPR002661">
    <property type="entry name" value="Ribosome_recyc_fac"/>
</dbReference>
<gene>
    <name evidence="6" type="ORF">EW026_g1489</name>
</gene>
<keyword evidence="2" id="KW-0648">Protein biosynthesis</keyword>
<organism evidence="6 7">
    <name type="scientific">Hermanssonia centrifuga</name>
    <dbReference type="NCBI Taxonomy" id="98765"/>
    <lineage>
        <taxon>Eukaryota</taxon>
        <taxon>Fungi</taxon>
        <taxon>Dikarya</taxon>
        <taxon>Basidiomycota</taxon>
        <taxon>Agaricomycotina</taxon>
        <taxon>Agaricomycetes</taxon>
        <taxon>Polyporales</taxon>
        <taxon>Meruliaceae</taxon>
        <taxon>Hermanssonia</taxon>
    </lineage>
</organism>
<proteinExistence type="inferred from homology"/>
<feature type="domain" description="Ribosome recycling factor" evidence="5">
    <location>
        <begin position="109"/>
        <end position="257"/>
    </location>
</feature>
<dbReference type="PANTHER" id="PTHR20982">
    <property type="entry name" value="RIBOSOME RECYCLING FACTOR"/>
    <property type="match status" value="1"/>
</dbReference>
<dbReference type="InterPro" id="IPR036191">
    <property type="entry name" value="RRF_sf"/>
</dbReference>
<dbReference type="SUPFAM" id="SSF55194">
    <property type="entry name" value="Ribosome recycling factor, RRF"/>
    <property type="match status" value="1"/>
</dbReference>
<feature type="region of interest" description="Disordered" evidence="4">
    <location>
        <begin position="39"/>
        <end position="72"/>
    </location>
</feature>
<accession>A0A4S4KRS1</accession>
<dbReference type="GO" id="GO:0043023">
    <property type="term" value="F:ribosomal large subunit binding"/>
    <property type="evidence" value="ECO:0007669"/>
    <property type="project" value="TreeGrafter"/>
</dbReference>
<dbReference type="Pfam" id="PF01765">
    <property type="entry name" value="RRF"/>
    <property type="match status" value="1"/>
</dbReference>
<dbReference type="Gene3D" id="3.30.1360.40">
    <property type="match status" value="1"/>
</dbReference>
<evidence type="ECO:0000256" key="1">
    <source>
        <dbReference type="ARBA" id="ARBA00005912"/>
    </source>
</evidence>
<evidence type="ECO:0000313" key="6">
    <source>
        <dbReference type="EMBL" id="THH01174.1"/>
    </source>
</evidence>
<protein>
    <recommendedName>
        <fullName evidence="5">Ribosome recycling factor domain-containing protein</fullName>
    </recommendedName>
</protein>
<dbReference type="Gene3D" id="1.10.132.20">
    <property type="entry name" value="Ribosome-recycling factor"/>
    <property type="match status" value="1"/>
</dbReference>
<comment type="caution">
    <text evidence="6">The sequence shown here is derived from an EMBL/GenBank/DDBJ whole genome shotgun (WGS) entry which is preliminary data.</text>
</comment>
<dbReference type="Proteomes" id="UP000309038">
    <property type="component" value="Unassembled WGS sequence"/>
</dbReference>
<evidence type="ECO:0000256" key="2">
    <source>
        <dbReference type="ARBA" id="ARBA00022917"/>
    </source>
</evidence>
<comment type="function">
    <text evidence="3">Necessary for protein synthesis in mitochondria. Functions as a ribosome recycling factor in mitochondria.</text>
</comment>
<sequence>MSLLRNAIVRSVNGAQRPSHSPLRLTRLSAPLLPFNRTYASKNKKKESRADNVTSDQKKGGKGGGITTDQLIPGSQRFVTSPEYISTEKKMKTAIDYYRKEVAALEMRASGRVTPAVLSPVRVMLPDHRGGDGKGVRLEEIATVGVREGTTLLITVFEEHTLKYVEKGIYDAEIPGIVPHRQDMRTIKIPFPKPTVEARQALYAAAHRYSEDIRMQIRKARDVVVKPFKKHEPEYEEFHKLGEKYLSEVDKILADMKKVTGSK</sequence>
<dbReference type="AlphaFoldDB" id="A0A4S4KRS1"/>
<keyword evidence="7" id="KW-1185">Reference proteome</keyword>
<evidence type="ECO:0000256" key="4">
    <source>
        <dbReference type="SAM" id="MobiDB-lite"/>
    </source>
</evidence>
<evidence type="ECO:0000313" key="7">
    <source>
        <dbReference type="Proteomes" id="UP000309038"/>
    </source>
</evidence>
<comment type="similarity">
    <text evidence="1">Belongs to the RRF family.</text>
</comment>